<keyword evidence="2" id="KW-1185">Reference proteome</keyword>
<dbReference type="STRING" id="4081.A0A3Q7J8G6"/>
<reference evidence="1" key="1">
    <citation type="journal article" date="2012" name="Nature">
        <title>The tomato genome sequence provides insights into fleshy fruit evolution.</title>
        <authorList>
            <consortium name="Tomato Genome Consortium"/>
        </authorList>
    </citation>
    <scope>NUCLEOTIDE SEQUENCE [LARGE SCALE GENOMIC DNA]</scope>
    <source>
        <strain evidence="1">cv. Heinz 1706</strain>
    </source>
</reference>
<reference evidence="1" key="2">
    <citation type="submission" date="2019-01" db="UniProtKB">
        <authorList>
            <consortium name="EnsemblPlants"/>
        </authorList>
    </citation>
    <scope>IDENTIFICATION</scope>
    <source>
        <strain evidence="1">cv. Heinz 1706</strain>
    </source>
</reference>
<evidence type="ECO:0000313" key="2">
    <source>
        <dbReference type="Proteomes" id="UP000004994"/>
    </source>
</evidence>
<dbReference type="Gramene" id="Solyc12g036165.1.1">
    <property type="protein sequence ID" value="Solyc12g036165.1.1"/>
    <property type="gene ID" value="Solyc12g036165.1"/>
</dbReference>
<sequence>MGVGVLFAAFALEYIRYKGRSKRDDGRWAWQDTLHRDSRSSSSSRRYEPSPLPKFLGASPDSRLVFPWLGDHTPHSAGMVSVNSNTGVVS</sequence>
<proteinExistence type="predicted"/>
<dbReference type="EnsemblPlants" id="Solyc12g036165.1.1">
    <property type="protein sequence ID" value="Solyc12g036165.1.1"/>
    <property type="gene ID" value="Solyc12g036165.1"/>
</dbReference>
<name>A0A3Q7J8G6_SOLLC</name>
<organism evidence="1">
    <name type="scientific">Solanum lycopersicum</name>
    <name type="common">Tomato</name>
    <name type="synonym">Lycopersicon esculentum</name>
    <dbReference type="NCBI Taxonomy" id="4081"/>
    <lineage>
        <taxon>Eukaryota</taxon>
        <taxon>Viridiplantae</taxon>
        <taxon>Streptophyta</taxon>
        <taxon>Embryophyta</taxon>
        <taxon>Tracheophyta</taxon>
        <taxon>Spermatophyta</taxon>
        <taxon>Magnoliopsida</taxon>
        <taxon>eudicotyledons</taxon>
        <taxon>Gunneridae</taxon>
        <taxon>Pentapetalae</taxon>
        <taxon>asterids</taxon>
        <taxon>lamiids</taxon>
        <taxon>Solanales</taxon>
        <taxon>Solanaceae</taxon>
        <taxon>Solanoideae</taxon>
        <taxon>Solaneae</taxon>
        <taxon>Solanum</taxon>
        <taxon>Solanum subgen. Lycopersicon</taxon>
    </lineage>
</organism>
<evidence type="ECO:0000313" key="1">
    <source>
        <dbReference type="EnsemblPlants" id="Solyc12g036165.1.1"/>
    </source>
</evidence>
<accession>A0A3Q7J8G6</accession>
<dbReference type="Proteomes" id="UP000004994">
    <property type="component" value="Chromosome 12"/>
</dbReference>
<dbReference type="InParanoid" id="A0A3Q7J8G6"/>
<dbReference type="AlphaFoldDB" id="A0A3Q7J8G6"/>
<protein>
    <submittedName>
        <fullName evidence="1">Uncharacterized protein</fullName>
    </submittedName>
</protein>